<reference evidence="4 5" key="1">
    <citation type="submission" date="2019-08" db="EMBL/GenBank/DDBJ databases">
        <title>Draft genome sequences of two oriental melons (Cucumis melo L. var makuwa).</title>
        <authorList>
            <person name="Kwon S.-Y."/>
        </authorList>
    </citation>
    <scope>NUCLEOTIDE SEQUENCE [LARGE SCALE GENOMIC DNA]</scope>
    <source>
        <strain evidence="5">cv. Chang Bougi</strain>
        <strain evidence="4">cv. SW 3</strain>
        <tissue evidence="3">Leaf</tissue>
    </source>
</reference>
<dbReference type="EMBL" id="SSTE01021131">
    <property type="protein sequence ID" value="KAA0032852.1"/>
    <property type="molecule type" value="Genomic_DNA"/>
</dbReference>
<dbReference type="Proteomes" id="UP000321947">
    <property type="component" value="Unassembled WGS sequence"/>
</dbReference>
<dbReference type="OrthoDB" id="1932595at2759"/>
<dbReference type="Proteomes" id="UP000321393">
    <property type="component" value="Unassembled WGS sequence"/>
</dbReference>
<feature type="region of interest" description="Disordered" evidence="1">
    <location>
        <begin position="29"/>
        <end position="48"/>
    </location>
</feature>
<proteinExistence type="predicted"/>
<evidence type="ECO:0000313" key="3">
    <source>
        <dbReference type="EMBL" id="TYK30569.1"/>
    </source>
</evidence>
<sequence>MCPLYTEWVYHGELVNLYRGIKRFGEGTSSDPFREGTSSDPFHIEGTSSNPFSEGNEMLKVLYDLQALIEHEEATAEEGLENDMSFNSGVEEERTNIFQELLIQAHHELYPSCLKFSSFNFLVTLMHVKGYKTIHACKYDRVLYWKEFANLEHFLTCEIVVSQEGSFEVRWHKNKRVKMDDVSRHPADIEE</sequence>
<name>A0A5D3E434_CUCMM</name>
<organism evidence="3 5">
    <name type="scientific">Cucumis melo var. makuwa</name>
    <name type="common">Oriental melon</name>
    <dbReference type="NCBI Taxonomy" id="1194695"/>
    <lineage>
        <taxon>Eukaryota</taxon>
        <taxon>Viridiplantae</taxon>
        <taxon>Streptophyta</taxon>
        <taxon>Embryophyta</taxon>
        <taxon>Tracheophyta</taxon>
        <taxon>Spermatophyta</taxon>
        <taxon>Magnoliopsida</taxon>
        <taxon>eudicotyledons</taxon>
        <taxon>Gunneridae</taxon>
        <taxon>Pentapetalae</taxon>
        <taxon>rosids</taxon>
        <taxon>fabids</taxon>
        <taxon>Cucurbitales</taxon>
        <taxon>Cucurbitaceae</taxon>
        <taxon>Benincaseae</taxon>
        <taxon>Cucumis</taxon>
    </lineage>
</organism>
<gene>
    <name evidence="3" type="ORF">E5676_scaffold799G00140</name>
    <name evidence="2" type="ORF">E6C27_scaffold81G00140</name>
</gene>
<protein>
    <submittedName>
        <fullName evidence="3">Uncharacterized protein</fullName>
    </submittedName>
</protein>
<comment type="caution">
    <text evidence="3">The sequence shown here is derived from an EMBL/GenBank/DDBJ whole genome shotgun (WGS) entry which is preliminary data.</text>
</comment>
<dbReference type="EMBL" id="SSTD01000484">
    <property type="protein sequence ID" value="TYK30569.1"/>
    <property type="molecule type" value="Genomic_DNA"/>
</dbReference>
<evidence type="ECO:0000256" key="1">
    <source>
        <dbReference type="SAM" id="MobiDB-lite"/>
    </source>
</evidence>
<evidence type="ECO:0000313" key="2">
    <source>
        <dbReference type="EMBL" id="KAA0032852.1"/>
    </source>
</evidence>
<evidence type="ECO:0000313" key="4">
    <source>
        <dbReference type="Proteomes" id="UP000321393"/>
    </source>
</evidence>
<dbReference type="AlphaFoldDB" id="A0A5D3E434"/>
<accession>A0A5D3E434</accession>
<evidence type="ECO:0000313" key="5">
    <source>
        <dbReference type="Proteomes" id="UP000321947"/>
    </source>
</evidence>